<evidence type="ECO:0000313" key="3">
    <source>
        <dbReference type="Proteomes" id="UP001215280"/>
    </source>
</evidence>
<sequence length="236" mass="25493">MSGTSDEITAKLVDGWTKSNNKLKAQWAQQVANDETAAQAAEVACQKTINEEATVAAKIAEEERLAAEKEKPKLRLGDLNMNSAGPSFIESRTSPYAQNKLEKMEYCLLYCFCPRGLNDADTTSLSSYDDISSVRLTQNGDNQLGVLTGPSSVSSHFAEEDKVITTSMVTVAIHRTGLAHGVAGLQRGRRRLPCHSSVKDLHGCGASCSGRSSKAEGQFIRRQHSLTGKVTGPPRH</sequence>
<proteinExistence type="predicted"/>
<reference evidence="2" key="1">
    <citation type="submission" date="2023-03" db="EMBL/GenBank/DDBJ databases">
        <title>Massive genome expansion in bonnet fungi (Mycena s.s.) driven by repeated elements and novel gene families across ecological guilds.</title>
        <authorList>
            <consortium name="Lawrence Berkeley National Laboratory"/>
            <person name="Harder C.B."/>
            <person name="Miyauchi S."/>
            <person name="Viragh M."/>
            <person name="Kuo A."/>
            <person name="Thoen E."/>
            <person name="Andreopoulos B."/>
            <person name="Lu D."/>
            <person name="Skrede I."/>
            <person name="Drula E."/>
            <person name="Henrissat B."/>
            <person name="Morin E."/>
            <person name="Kohler A."/>
            <person name="Barry K."/>
            <person name="LaButti K."/>
            <person name="Morin E."/>
            <person name="Salamov A."/>
            <person name="Lipzen A."/>
            <person name="Mereny Z."/>
            <person name="Hegedus B."/>
            <person name="Baldrian P."/>
            <person name="Stursova M."/>
            <person name="Weitz H."/>
            <person name="Taylor A."/>
            <person name="Grigoriev I.V."/>
            <person name="Nagy L.G."/>
            <person name="Martin F."/>
            <person name="Kauserud H."/>
        </authorList>
    </citation>
    <scope>NUCLEOTIDE SEQUENCE</scope>
    <source>
        <strain evidence="2">CBHHK188m</strain>
    </source>
</reference>
<feature type="region of interest" description="Disordered" evidence="1">
    <location>
        <begin position="217"/>
        <end position="236"/>
    </location>
</feature>
<name>A0AAD7I670_9AGAR</name>
<gene>
    <name evidence="2" type="ORF">DFH07DRAFT_966970</name>
</gene>
<dbReference type="AlphaFoldDB" id="A0AAD7I670"/>
<keyword evidence="3" id="KW-1185">Reference proteome</keyword>
<evidence type="ECO:0000313" key="2">
    <source>
        <dbReference type="EMBL" id="KAJ7736009.1"/>
    </source>
</evidence>
<accession>A0AAD7I670</accession>
<comment type="caution">
    <text evidence="2">The sequence shown here is derived from an EMBL/GenBank/DDBJ whole genome shotgun (WGS) entry which is preliminary data.</text>
</comment>
<protein>
    <submittedName>
        <fullName evidence="2">Uncharacterized protein</fullName>
    </submittedName>
</protein>
<dbReference type="EMBL" id="JARJLG010000151">
    <property type="protein sequence ID" value="KAJ7736009.1"/>
    <property type="molecule type" value="Genomic_DNA"/>
</dbReference>
<organism evidence="2 3">
    <name type="scientific">Mycena maculata</name>
    <dbReference type="NCBI Taxonomy" id="230809"/>
    <lineage>
        <taxon>Eukaryota</taxon>
        <taxon>Fungi</taxon>
        <taxon>Dikarya</taxon>
        <taxon>Basidiomycota</taxon>
        <taxon>Agaricomycotina</taxon>
        <taxon>Agaricomycetes</taxon>
        <taxon>Agaricomycetidae</taxon>
        <taxon>Agaricales</taxon>
        <taxon>Marasmiineae</taxon>
        <taxon>Mycenaceae</taxon>
        <taxon>Mycena</taxon>
    </lineage>
</organism>
<evidence type="ECO:0000256" key="1">
    <source>
        <dbReference type="SAM" id="MobiDB-lite"/>
    </source>
</evidence>
<dbReference type="Proteomes" id="UP001215280">
    <property type="component" value="Unassembled WGS sequence"/>
</dbReference>